<evidence type="ECO:0000313" key="3">
    <source>
        <dbReference type="EMBL" id="TKB98945.1"/>
    </source>
</evidence>
<comment type="caution">
    <text evidence="3">The sequence shown here is derived from an EMBL/GenBank/DDBJ whole genome shotgun (WGS) entry which is preliminary data.</text>
</comment>
<dbReference type="InterPro" id="IPR051610">
    <property type="entry name" value="GPI/OXD"/>
</dbReference>
<organism evidence="3 4">
    <name type="scientific">Pedobacter cryophilus</name>
    <dbReference type="NCBI Taxonomy" id="2571271"/>
    <lineage>
        <taxon>Bacteria</taxon>
        <taxon>Pseudomonadati</taxon>
        <taxon>Bacteroidota</taxon>
        <taxon>Sphingobacteriia</taxon>
        <taxon>Sphingobacteriales</taxon>
        <taxon>Sphingobacteriaceae</taxon>
        <taxon>Pedobacter</taxon>
    </lineage>
</organism>
<dbReference type="RefSeq" id="WP_136825758.1">
    <property type="nucleotide sequence ID" value="NZ_SWBP01000002.1"/>
</dbReference>
<dbReference type="Pfam" id="PF07883">
    <property type="entry name" value="Cupin_2"/>
    <property type="match status" value="1"/>
</dbReference>
<keyword evidence="4" id="KW-1185">Reference proteome</keyword>
<dbReference type="InterPro" id="IPR013096">
    <property type="entry name" value="Cupin_2"/>
</dbReference>
<accession>A0A4U1C1J6</accession>
<evidence type="ECO:0000313" key="4">
    <source>
        <dbReference type="Proteomes" id="UP000308181"/>
    </source>
</evidence>
<dbReference type="GO" id="GO:0046872">
    <property type="term" value="F:metal ion binding"/>
    <property type="evidence" value="ECO:0007669"/>
    <property type="project" value="UniProtKB-KW"/>
</dbReference>
<evidence type="ECO:0000259" key="2">
    <source>
        <dbReference type="Pfam" id="PF07883"/>
    </source>
</evidence>
<evidence type="ECO:0000256" key="1">
    <source>
        <dbReference type="ARBA" id="ARBA00022723"/>
    </source>
</evidence>
<reference evidence="3 4" key="1">
    <citation type="submission" date="2019-04" db="EMBL/GenBank/DDBJ databases">
        <title>Pedobacter sp. AR-3-17 sp. nov., isolated from Arctic soil.</title>
        <authorList>
            <person name="Dahal R.H."/>
            <person name="Kim D.-U."/>
        </authorList>
    </citation>
    <scope>NUCLEOTIDE SEQUENCE [LARGE SCALE GENOMIC DNA]</scope>
    <source>
        <strain evidence="3 4">AR-3-17</strain>
    </source>
</reference>
<dbReference type="OrthoDB" id="9797047at2"/>
<sequence length="143" mass="15791">MKKYKIILSILLSIVVLYQTAPLIAKQLVEAYLLENEKDIAVQEPGTHNGGGITTGSHFFAKAKDLKLVFKKRVLKPGSAIGYHLQKEDEIYYVVDGEGEMQMNGSSFKVKAGDAVLTRPGSSHGLKVIGNKDLTIIINYEKR</sequence>
<name>A0A4U1C1J6_9SPHI</name>
<dbReference type="PANTHER" id="PTHR35848">
    <property type="entry name" value="OXALATE-BINDING PROTEIN"/>
    <property type="match status" value="1"/>
</dbReference>
<dbReference type="InterPro" id="IPR014710">
    <property type="entry name" value="RmlC-like_jellyroll"/>
</dbReference>
<dbReference type="PANTHER" id="PTHR35848:SF6">
    <property type="entry name" value="CUPIN TYPE-2 DOMAIN-CONTAINING PROTEIN"/>
    <property type="match status" value="1"/>
</dbReference>
<keyword evidence="1" id="KW-0479">Metal-binding</keyword>
<dbReference type="Gene3D" id="2.60.120.10">
    <property type="entry name" value="Jelly Rolls"/>
    <property type="match status" value="1"/>
</dbReference>
<protein>
    <submittedName>
        <fullName evidence="3">Cupin domain-containing protein</fullName>
    </submittedName>
</protein>
<feature type="domain" description="Cupin type-2" evidence="2">
    <location>
        <begin position="74"/>
        <end position="137"/>
    </location>
</feature>
<gene>
    <name evidence="3" type="ORF">FA046_07470</name>
</gene>
<dbReference type="EMBL" id="SWBP01000002">
    <property type="protein sequence ID" value="TKB98945.1"/>
    <property type="molecule type" value="Genomic_DNA"/>
</dbReference>
<dbReference type="InterPro" id="IPR011051">
    <property type="entry name" value="RmlC_Cupin_sf"/>
</dbReference>
<dbReference type="SUPFAM" id="SSF51182">
    <property type="entry name" value="RmlC-like cupins"/>
    <property type="match status" value="1"/>
</dbReference>
<dbReference type="Proteomes" id="UP000308181">
    <property type="component" value="Unassembled WGS sequence"/>
</dbReference>
<proteinExistence type="predicted"/>
<dbReference type="AlphaFoldDB" id="A0A4U1C1J6"/>